<name>A0A3E4YL89_9FIRM</name>
<dbReference type="RefSeq" id="WP_117718254.1">
    <property type="nucleotide sequence ID" value="NZ_QSTP01000001.1"/>
</dbReference>
<protein>
    <submittedName>
        <fullName evidence="1">Uncharacterized protein</fullName>
    </submittedName>
</protein>
<sequence>MEWNKITNINKKMNYSGNITNGVKLPKLGKLVLLCYKDNYNKDCYVGAYLIEGNFGLEFVLPDGSVKENINNTMWSYFDLPFTDNNTGYAIAFKKDGVNYMDNIPYIIEVADYNNINIQIKNIADNKNGTDITVFKFIKPCEWLYDWDYIKEHTITVK</sequence>
<evidence type="ECO:0000313" key="2">
    <source>
        <dbReference type="Proteomes" id="UP000260758"/>
    </source>
</evidence>
<accession>A0A3E4YL89</accession>
<organism evidence="1 2">
    <name type="scientific">Agathobacter rectalis</name>
    <dbReference type="NCBI Taxonomy" id="39491"/>
    <lineage>
        <taxon>Bacteria</taxon>
        <taxon>Bacillati</taxon>
        <taxon>Bacillota</taxon>
        <taxon>Clostridia</taxon>
        <taxon>Lachnospirales</taxon>
        <taxon>Lachnospiraceae</taxon>
        <taxon>Agathobacter</taxon>
    </lineage>
</organism>
<reference evidence="1 2" key="1">
    <citation type="submission" date="2018-08" db="EMBL/GenBank/DDBJ databases">
        <title>A genome reference for cultivated species of the human gut microbiota.</title>
        <authorList>
            <person name="Zou Y."/>
            <person name="Xue W."/>
            <person name="Luo G."/>
        </authorList>
    </citation>
    <scope>NUCLEOTIDE SEQUENCE [LARGE SCALE GENOMIC DNA]</scope>
    <source>
        <strain evidence="1 2">OM07-13</strain>
    </source>
</reference>
<evidence type="ECO:0000313" key="1">
    <source>
        <dbReference type="EMBL" id="RGM75495.1"/>
    </source>
</evidence>
<dbReference type="EMBL" id="QSTP01000001">
    <property type="protein sequence ID" value="RGM75495.1"/>
    <property type="molecule type" value="Genomic_DNA"/>
</dbReference>
<gene>
    <name evidence="1" type="ORF">DXB99_02930</name>
</gene>
<comment type="caution">
    <text evidence="1">The sequence shown here is derived from an EMBL/GenBank/DDBJ whole genome shotgun (WGS) entry which is preliminary data.</text>
</comment>
<dbReference type="AlphaFoldDB" id="A0A3E4YL89"/>
<proteinExistence type="predicted"/>
<dbReference type="Proteomes" id="UP000260758">
    <property type="component" value="Unassembled WGS sequence"/>
</dbReference>